<reference evidence="7" key="1">
    <citation type="journal article" date="2014" name="Int. J. Syst. Evol. Microbiol.">
        <title>Complete genome sequence of Corynebacterium casei LMG S-19264T (=DSM 44701T), isolated from a smear-ripened cheese.</title>
        <authorList>
            <consortium name="US DOE Joint Genome Institute (JGI-PGF)"/>
            <person name="Walter F."/>
            <person name="Albersmeier A."/>
            <person name="Kalinowski J."/>
            <person name="Ruckert C."/>
        </authorList>
    </citation>
    <scope>NUCLEOTIDE SEQUENCE</scope>
    <source>
        <strain evidence="7">JCM 19596</strain>
    </source>
</reference>
<feature type="transmembrane region" description="Helical" evidence="5">
    <location>
        <begin position="36"/>
        <end position="56"/>
    </location>
</feature>
<evidence type="ECO:0000256" key="4">
    <source>
        <dbReference type="ARBA" id="ARBA00023136"/>
    </source>
</evidence>
<reference evidence="7" key="2">
    <citation type="submission" date="2020-09" db="EMBL/GenBank/DDBJ databases">
        <authorList>
            <person name="Sun Q."/>
            <person name="Ohkuma M."/>
        </authorList>
    </citation>
    <scope>NUCLEOTIDE SEQUENCE</scope>
    <source>
        <strain evidence="7">JCM 19596</strain>
    </source>
</reference>
<evidence type="ECO:0000313" key="8">
    <source>
        <dbReference type="Proteomes" id="UP000607197"/>
    </source>
</evidence>
<feature type="transmembrane region" description="Helical" evidence="5">
    <location>
        <begin position="251"/>
        <end position="271"/>
    </location>
</feature>
<keyword evidence="2 5" id="KW-0812">Transmembrane</keyword>
<comment type="caution">
    <text evidence="7">The sequence shown here is derived from an EMBL/GenBank/DDBJ whole genome shotgun (WGS) entry which is preliminary data.</text>
</comment>
<feature type="transmembrane region" description="Helical" evidence="5">
    <location>
        <begin position="192"/>
        <end position="212"/>
    </location>
</feature>
<dbReference type="InterPro" id="IPR037185">
    <property type="entry name" value="EmrE-like"/>
</dbReference>
<proteinExistence type="predicted"/>
<comment type="subcellular location">
    <subcellularLocation>
        <location evidence="1">Membrane</location>
        <topology evidence="1">Multi-pass membrane protein</topology>
    </subcellularLocation>
</comment>
<dbReference type="EMBL" id="BMPG01000001">
    <property type="protein sequence ID" value="GGL50072.1"/>
    <property type="molecule type" value="Genomic_DNA"/>
</dbReference>
<dbReference type="InterPro" id="IPR000620">
    <property type="entry name" value="EamA_dom"/>
</dbReference>
<sequence>MLRLSPDMAAGLFYALAAAFLWGAYLFGLKRYFDDYPGPVVIVLVDGLALCLYLPVSTAIGGVPDVPAFGVEAAVLVVAAIALAALGFLTFLRALSGGDVSLVAPVSKTVPVFVLPLEVLFFDEFFGPLQVAGIVVVTAGVYLANYRGGGVLTPLENLVSSRAVQFALASAACYAVSDLAKRVVLQDAGVPVRVWVPLQLGGIALLVLPLALRHWPSGVAADLPKFLVAAGVVALAQQTTAVTFAVTSASVASTVINLQAVVAVVLGGIVLGEEHLRTRLVAAALAVAGVGLIAL</sequence>
<gene>
    <name evidence="7" type="ORF">GCM10009039_05300</name>
</gene>
<feature type="transmembrane region" description="Helical" evidence="5">
    <location>
        <begin position="224"/>
        <end position="245"/>
    </location>
</feature>
<evidence type="ECO:0000256" key="5">
    <source>
        <dbReference type="SAM" id="Phobius"/>
    </source>
</evidence>
<dbReference type="GO" id="GO:0016020">
    <property type="term" value="C:membrane"/>
    <property type="evidence" value="ECO:0007669"/>
    <property type="project" value="UniProtKB-SubCell"/>
</dbReference>
<keyword evidence="4 5" id="KW-0472">Membrane</keyword>
<dbReference type="Gene3D" id="1.10.3730.20">
    <property type="match status" value="1"/>
</dbReference>
<evidence type="ECO:0000256" key="1">
    <source>
        <dbReference type="ARBA" id="ARBA00004141"/>
    </source>
</evidence>
<name>A0A830F8J4_9EURY</name>
<feature type="transmembrane region" description="Helical" evidence="5">
    <location>
        <begin position="125"/>
        <end position="143"/>
    </location>
</feature>
<feature type="domain" description="EamA" evidence="6">
    <location>
        <begin position="10"/>
        <end position="145"/>
    </location>
</feature>
<protein>
    <recommendedName>
        <fullName evidence="6">EamA domain-containing protein</fullName>
    </recommendedName>
</protein>
<dbReference type="Pfam" id="PF00892">
    <property type="entry name" value="EamA"/>
    <property type="match status" value="2"/>
</dbReference>
<evidence type="ECO:0000256" key="2">
    <source>
        <dbReference type="ARBA" id="ARBA00022692"/>
    </source>
</evidence>
<evidence type="ECO:0000259" key="6">
    <source>
        <dbReference type="Pfam" id="PF00892"/>
    </source>
</evidence>
<organism evidence="7 8">
    <name type="scientific">Halocalculus aciditolerans</name>
    <dbReference type="NCBI Taxonomy" id="1383812"/>
    <lineage>
        <taxon>Archaea</taxon>
        <taxon>Methanobacteriati</taxon>
        <taxon>Methanobacteriota</taxon>
        <taxon>Stenosarchaea group</taxon>
        <taxon>Halobacteria</taxon>
        <taxon>Halobacteriales</taxon>
        <taxon>Halobacteriaceae</taxon>
        <taxon>Halocalculus</taxon>
    </lineage>
</organism>
<feature type="domain" description="EamA" evidence="6">
    <location>
        <begin position="163"/>
        <end position="294"/>
    </location>
</feature>
<keyword evidence="3 5" id="KW-1133">Transmembrane helix</keyword>
<evidence type="ECO:0000313" key="7">
    <source>
        <dbReference type="EMBL" id="GGL50072.1"/>
    </source>
</evidence>
<evidence type="ECO:0000256" key="3">
    <source>
        <dbReference type="ARBA" id="ARBA00022989"/>
    </source>
</evidence>
<dbReference type="Proteomes" id="UP000607197">
    <property type="component" value="Unassembled WGS sequence"/>
</dbReference>
<dbReference type="AlphaFoldDB" id="A0A830F8J4"/>
<dbReference type="PANTHER" id="PTHR32322">
    <property type="entry name" value="INNER MEMBRANE TRANSPORTER"/>
    <property type="match status" value="1"/>
</dbReference>
<dbReference type="PANTHER" id="PTHR32322:SF2">
    <property type="entry name" value="EAMA DOMAIN-CONTAINING PROTEIN"/>
    <property type="match status" value="1"/>
</dbReference>
<keyword evidence="8" id="KW-1185">Reference proteome</keyword>
<accession>A0A830F8J4</accession>
<dbReference type="SUPFAM" id="SSF103481">
    <property type="entry name" value="Multidrug resistance efflux transporter EmrE"/>
    <property type="match status" value="2"/>
</dbReference>
<dbReference type="InterPro" id="IPR050638">
    <property type="entry name" value="AA-Vitamin_Transporters"/>
</dbReference>
<feature type="transmembrane region" description="Helical" evidence="5">
    <location>
        <begin position="68"/>
        <end position="92"/>
    </location>
</feature>